<accession>A0A6S7J495</accession>
<feature type="binding site" evidence="7">
    <location>
        <begin position="320"/>
        <end position="323"/>
    </location>
    <ligand>
        <name>ATP</name>
        <dbReference type="ChEBI" id="CHEBI:30616"/>
    </ligand>
</feature>
<name>A0A6S7J495_PARCT</name>
<dbReference type="GO" id="GO:0016773">
    <property type="term" value="F:phosphotransferase activity, alcohol group as acceptor"/>
    <property type="evidence" value="ECO:0007669"/>
    <property type="project" value="TreeGrafter"/>
</dbReference>
<dbReference type="PANTHER" id="PTHR12450:SF14">
    <property type="entry name" value="GLYCOSAMINOGLYCAN XYLOSYLKINASE"/>
    <property type="match status" value="1"/>
</dbReference>
<dbReference type="GO" id="GO:0005524">
    <property type="term" value="F:ATP binding"/>
    <property type="evidence" value="ECO:0007669"/>
    <property type="project" value="UniProtKB-KW"/>
</dbReference>
<evidence type="ECO:0000256" key="5">
    <source>
        <dbReference type="ARBA" id="ARBA00023180"/>
    </source>
</evidence>
<evidence type="ECO:0000256" key="7">
    <source>
        <dbReference type="PIRSR" id="PIRSR624869-2"/>
    </source>
</evidence>
<dbReference type="InterPro" id="IPR009581">
    <property type="entry name" value="FAM20_C"/>
</dbReference>
<dbReference type="GO" id="GO:0046872">
    <property type="term" value="F:metal ion binding"/>
    <property type="evidence" value="ECO:0007669"/>
    <property type="project" value="UniProtKB-KW"/>
</dbReference>
<sequence>MFLFILLKDLVAYAKETGISLLTHADPKDILPSEKLFQTINKAYEFPEEVRGWRYSWVTCYSVIIKCRAVLQNKGYIVNLVRELMWIFLTRSEYYVFFHLQLVLEFSENGTKPLKSSLLLDDRNEKLAKGIAAITQNNRATSNLRTKSSQNLILNKPAWLLWQDMVKEREVTQPGQEGKMKVDAIAKALQTVPVIQTSVGYRGTQLKASMFLKGNQRTVFKPKRYERDYIVEGGPYSGFDRHNGEIAAFHLDRILGFYRAPIVTGRIIDLKTEVMPHIQAELKKTFFKQGNNTCFYGVCYYCKKSEAACADGEMMEGSVTIWLPAGWDLKNWRHPWQRTYRANKKARWEVDPNYCANTVMRTPPYSRGPRLMSIIDTAIFDYFIGNADRHHYETFVKGGDDAMVLHLDNGKSFGNPDWDELSILAPLYQCCRILRSTWQRIKALDNQNDKKLSEVLQESMSSEPLAPILSQKHLDAIDRRLKKIVEYVDQCIKKYGQRVVVVADRS</sequence>
<comment type="caution">
    <text evidence="9">The sequence shown here is derived from an EMBL/GenBank/DDBJ whole genome shotgun (WGS) entry which is preliminary data.</text>
</comment>
<evidence type="ECO:0000256" key="1">
    <source>
        <dbReference type="ARBA" id="ARBA00004555"/>
    </source>
</evidence>
<feature type="binding site" evidence="7">
    <location>
        <position position="221"/>
    </location>
    <ligand>
        <name>ATP</name>
        <dbReference type="ChEBI" id="CHEBI:30616"/>
    </ligand>
</feature>
<protein>
    <submittedName>
        <fullName evidence="9">Uncharacterized protein</fullName>
    </submittedName>
</protein>
<dbReference type="GO" id="GO:0005794">
    <property type="term" value="C:Golgi apparatus"/>
    <property type="evidence" value="ECO:0007669"/>
    <property type="project" value="UniProtKB-SubCell"/>
</dbReference>
<reference evidence="9" key="1">
    <citation type="submission" date="2020-04" db="EMBL/GenBank/DDBJ databases">
        <authorList>
            <person name="Alioto T."/>
            <person name="Alioto T."/>
            <person name="Gomez Garrido J."/>
        </authorList>
    </citation>
    <scope>NUCLEOTIDE SEQUENCE</scope>
    <source>
        <strain evidence="9">A484AB</strain>
    </source>
</reference>
<dbReference type="InterPro" id="IPR024869">
    <property type="entry name" value="FAM20"/>
</dbReference>
<keyword evidence="5" id="KW-0325">Glycoprotein</keyword>
<dbReference type="EMBL" id="CACRXK020005970">
    <property type="protein sequence ID" value="CAB4007958.1"/>
    <property type="molecule type" value="Genomic_DNA"/>
</dbReference>
<evidence type="ECO:0000256" key="4">
    <source>
        <dbReference type="ARBA" id="ARBA00023157"/>
    </source>
</evidence>
<feature type="binding site" evidence="8">
    <location>
        <position position="240"/>
    </location>
    <ligand>
        <name>Mn(2+)</name>
        <dbReference type="ChEBI" id="CHEBI:29035"/>
    </ligand>
</feature>
<evidence type="ECO:0000256" key="6">
    <source>
        <dbReference type="PIRSR" id="PIRSR624869-1"/>
    </source>
</evidence>
<feature type="binding site" evidence="7">
    <location>
        <position position="205"/>
    </location>
    <ligand>
        <name>ATP</name>
        <dbReference type="ChEBI" id="CHEBI:30616"/>
    </ligand>
</feature>
<dbReference type="CDD" id="cd10314">
    <property type="entry name" value="FAM20_C"/>
    <property type="match status" value="1"/>
</dbReference>
<keyword evidence="4" id="KW-1015">Disulfide bond</keyword>
<evidence type="ECO:0000256" key="2">
    <source>
        <dbReference type="ARBA" id="ARBA00006557"/>
    </source>
</evidence>
<feature type="binding site" evidence="7">
    <location>
        <position position="393"/>
    </location>
    <ligand>
        <name>ATP</name>
        <dbReference type="ChEBI" id="CHEBI:30616"/>
    </ligand>
</feature>
<keyword evidence="7" id="KW-0067">ATP-binding</keyword>
<evidence type="ECO:0000256" key="8">
    <source>
        <dbReference type="PIRSR" id="PIRSR624869-3"/>
    </source>
</evidence>
<dbReference type="Pfam" id="PF06702">
    <property type="entry name" value="Fam20C"/>
    <property type="match status" value="1"/>
</dbReference>
<comment type="cofactor">
    <cofactor evidence="8">
        <name>Mn(2+)</name>
        <dbReference type="ChEBI" id="CHEBI:29035"/>
    </cofactor>
</comment>
<keyword evidence="7" id="KW-0547">Nucleotide-binding</keyword>
<keyword evidence="8" id="KW-0479">Metal-binding</keyword>
<evidence type="ECO:0000313" key="9">
    <source>
        <dbReference type="EMBL" id="CAB4007958.1"/>
    </source>
</evidence>
<evidence type="ECO:0000256" key="3">
    <source>
        <dbReference type="ARBA" id="ARBA00023034"/>
    </source>
</evidence>
<keyword evidence="3" id="KW-0333">Golgi apparatus</keyword>
<dbReference type="Proteomes" id="UP001152795">
    <property type="component" value="Unassembled WGS sequence"/>
</dbReference>
<comment type="subcellular location">
    <subcellularLocation>
        <location evidence="1">Golgi apparatus</location>
    </subcellularLocation>
</comment>
<keyword evidence="10" id="KW-1185">Reference proteome</keyword>
<gene>
    <name evidence="9" type="ORF">PACLA_8A014520</name>
</gene>
<organism evidence="9 10">
    <name type="scientific">Paramuricea clavata</name>
    <name type="common">Red gorgonian</name>
    <name type="synonym">Violescent sea-whip</name>
    <dbReference type="NCBI Taxonomy" id="317549"/>
    <lineage>
        <taxon>Eukaryota</taxon>
        <taxon>Metazoa</taxon>
        <taxon>Cnidaria</taxon>
        <taxon>Anthozoa</taxon>
        <taxon>Octocorallia</taxon>
        <taxon>Malacalcyonacea</taxon>
        <taxon>Plexauridae</taxon>
        <taxon>Paramuricea</taxon>
    </lineage>
</organism>
<feature type="active site" evidence="6">
    <location>
        <position position="388"/>
    </location>
</feature>
<dbReference type="OrthoDB" id="8583677at2759"/>
<dbReference type="PANTHER" id="PTHR12450">
    <property type="entry name" value="DENTIN MATRIX PROTEIN 4 PROTEIN FAM20"/>
    <property type="match status" value="1"/>
</dbReference>
<keyword evidence="8" id="KW-0464">Manganese</keyword>
<comment type="similarity">
    <text evidence="2">Belongs to the FAM20 family.</text>
</comment>
<proteinExistence type="inferred from homology"/>
<feature type="binding site" evidence="8">
    <location>
        <position position="408"/>
    </location>
    <ligand>
        <name>Mn(2+)</name>
        <dbReference type="ChEBI" id="CHEBI:29035"/>
    </ligand>
</feature>
<feature type="binding site" evidence="7">
    <location>
        <position position="408"/>
    </location>
    <ligand>
        <name>ATP</name>
        <dbReference type="ChEBI" id="CHEBI:30616"/>
    </ligand>
</feature>
<dbReference type="AlphaFoldDB" id="A0A6S7J495"/>
<evidence type="ECO:0000313" key="10">
    <source>
        <dbReference type="Proteomes" id="UP001152795"/>
    </source>
</evidence>